<gene>
    <name evidence="3" type="ORF">M0812_27431</name>
</gene>
<feature type="region of interest" description="Disordered" evidence="1">
    <location>
        <begin position="512"/>
        <end position="542"/>
    </location>
</feature>
<feature type="compositionally biased region" description="Low complexity" evidence="1">
    <location>
        <begin position="380"/>
        <end position="394"/>
    </location>
</feature>
<evidence type="ECO:0000259" key="2">
    <source>
        <dbReference type="PROSITE" id="PS51072"/>
    </source>
</evidence>
<protein>
    <recommendedName>
        <fullName evidence="2">MHD domain-containing protein</fullName>
    </recommendedName>
</protein>
<proteinExistence type="predicted"/>
<feature type="compositionally biased region" description="Low complexity" evidence="1">
    <location>
        <begin position="441"/>
        <end position="476"/>
    </location>
</feature>
<feature type="compositionally biased region" description="Basic and acidic residues" evidence="1">
    <location>
        <begin position="287"/>
        <end position="306"/>
    </location>
</feature>
<reference evidence="3" key="1">
    <citation type="submission" date="2022-08" db="EMBL/GenBank/DDBJ databases">
        <title>Novel sulphate-reducing endosymbionts in the free-living metamonad Anaeramoeba.</title>
        <authorList>
            <person name="Jerlstrom-Hultqvist J."/>
            <person name="Cepicka I."/>
            <person name="Gallot-Lavallee L."/>
            <person name="Salas-Leiva D."/>
            <person name="Curtis B.A."/>
            <person name="Zahonova K."/>
            <person name="Pipaliya S."/>
            <person name="Dacks J."/>
            <person name="Roger A.J."/>
        </authorList>
    </citation>
    <scope>NUCLEOTIDE SEQUENCE</scope>
    <source>
        <strain evidence="3">Busselton2</strain>
    </source>
</reference>
<sequence>MTLSIILKKTDGTNLMIQTIEGFQTYKIQQICSKFTKLLFSEALPKTGECLVLEKQYRLFYTIVDSIYVLLLCHSFENSFPIWNLSKSVSKFLTNLAKNKKVTPQFILKNYPTISLSLEQFVNGDLPHQKIQKKSKMDLIKMQQQKGRKGNQLGFVNNKDWVTAKPIIKKKIKLEKMFQANSILLDFKPQIPMDDFSSNYEFDRIKEKYEKKDRENAVSIVPKHTDLSSMLLNSEFGSFFKSNEIKEQKDDFFDQIPETKIEKENEKSKNKNKNENKKNGEKNTLIDIKKNERKKEKGNTKKKETNNEFLLINNLSPNSNKEDKDNNNNNNQSEKGIPKHLSTSKSTPIAFDPFGSQSSGFATPPDPKTSTSSEEIQVDSKNNSVKTKTNSNLNMDFGILQTNSNNKNNGHKNNKDRGNKNKNLINISAIKFPDNNKKKNNNVNNNTNNHNNNKNKNINKNTNNLENNNNNNNGDQNKNRNEKKFDPFGIEKENKYKNILISNNELNFDILNKNPKSNNTNNYNNNAKSNNNNNGNGSMEPQREFNKTIPIFGLENTSSNFGSGFNVSNLINDNAPKIKKELNIEIIEKIMCTSIGPKLENMKIIGEIFLKKENQNNHKLTQNTNKCNLFLKNSQNIDEIKNFDNILTKSGLDNSIYVFNDDDDGVINNSKQNSNGKRKILQYNVKKDLTFQIIKILPEIITQGNISLVTIKYLLNPKIMPNLKKMGILLSTNSEIIQLATDPPTSFNETKQKILWNIEIPSNNKSNSGVFKAKFKTKSNKLNLNPISINFQIEGFLFSNIQLQIDSKSNQDYSIKSTQSKIMPVKYLIKIPQN</sequence>
<dbReference type="Proteomes" id="UP001146793">
    <property type="component" value="Unassembled WGS sequence"/>
</dbReference>
<dbReference type="PROSITE" id="PS51072">
    <property type="entry name" value="MHD"/>
    <property type="match status" value="1"/>
</dbReference>
<feature type="region of interest" description="Disordered" evidence="1">
    <location>
        <begin position="251"/>
        <end position="484"/>
    </location>
</feature>
<name>A0AAV7Y7N1_9EUKA</name>
<feature type="compositionally biased region" description="Basic and acidic residues" evidence="1">
    <location>
        <begin position="251"/>
        <end position="281"/>
    </location>
</feature>
<accession>A0AAV7Y7N1</accession>
<organism evidence="3 4">
    <name type="scientific">Anaeramoeba flamelloides</name>
    <dbReference type="NCBI Taxonomy" id="1746091"/>
    <lineage>
        <taxon>Eukaryota</taxon>
        <taxon>Metamonada</taxon>
        <taxon>Anaeramoebidae</taxon>
        <taxon>Anaeramoeba</taxon>
    </lineage>
</organism>
<dbReference type="AlphaFoldDB" id="A0AAV7Y7N1"/>
<evidence type="ECO:0000256" key="1">
    <source>
        <dbReference type="SAM" id="MobiDB-lite"/>
    </source>
</evidence>
<evidence type="ECO:0000313" key="4">
    <source>
        <dbReference type="Proteomes" id="UP001146793"/>
    </source>
</evidence>
<feature type="domain" description="MHD" evidence="2">
    <location>
        <begin position="579"/>
        <end position="830"/>
    </location>
</feature>
<dbReference type="InterPro" id="IPR028565">
    <property type="entry name" value="MHD"/>
</dbReference>
<dbReference type="EMBL" id="JANTQA010000070">
    <property type="protein sequence ID" value="KAJ3425001.1"/>
    <property type="molecule type" value="Genomic_DNA"/>
</dbReference>
<evidence type="ECO:0000313" key="3">
    <source>
        <dbReference type="EMBL" id="KAJ3425001.1"/>
    </source>
</evidence>
<feature type="compositionally biased region" description="Low complexity" evidence="1">
    <location>
        <begin position="512"/>
        <end position="538"/>
    </location>
</feature>
<comment type="caution">
    <text evidence="3">The sequence shown here is derived from an EMBL/GenBank/DDBJ whole genome shotgun (WGS) entry which is preliminary data.</text>
</comment>